<dbReference type="GO" id="GO:0046933">
    <property type="term" value="F:proton-transporting ATP synthase activity, rotational mechanism"/>
    <property type="evidence" value="ECO:0007669"/>
    <property type="project" value="UniProtKB-UniRule"/>
</dbReference>
<comment type="subcellular location">
    <subcellularLocation>
        <location evidence="13">Cell membrane</location>
        <topology evidence="13">Single-pass membrane protein</topology>
    </subcellularLocation>
    <subcellularLocation>
        <location evidence="12">Endomembrane system</location>
        <topology evidence="12">Single-pass membrane protein</topology>
    </subcellularLocation>
</comment>
<gene>
    <name evidence="13 17" type="primary">atpF</name>
    <name evidence="17" type="ORF">FEZ51_01445</name>
    <name evidence="16" type="ORF">IV81_GL001482</name>
</gene>
<comment type="function">
    <text evidence="13">Component of the F(0) channel, it forms part of the peripheral stalk, linking F(1) to F(0).</text>
</comment>
<sequence length="173" mass="19100">MFTHIILGAAQGSTLYIGDMLFYAILFIVLMALIAKFAWGPVNAMLKERADRISDDIDSAEKSRKEADELAKQRKEALDNSHEEATSIINNAKDSGAKERELIIGNAQTEAKSLKDKAKQDIEQERADALKSAQDDIASLSIEIASKVIKKELDENSQKQLIDSYIEGLGDSK</sequence>
<dbReference type="InterPro" id="IPR005864">
    <property type="entry name" value="ATP_synth_F0_bsu_bac"/>
</dbReference>
<dbReference type="GO" id="GO:0012505">
    <property type="term" value="C:endomembrane system"/>
    <property type="evidence" value="ECO:0007669"/>
    <property type="project" value="UniProtKB-SubCell"/>
</dbReference>
<evidence type="ECO:0000256" key="4">
    <source>
        <dbReference type="ARBA" id="ARBA00022547"/>
    </source>
</evidence>
<dbReference type="PANTHER" id="PTHR33445:SF1">
    <property type="entry name" value="ATP SYNTHASE SUBUNIT B"/>
    <property type="match status" value="1"/>
</dbReference>
<reference evidence="17 19" key="2">
    <citation type="submission" date="2019-05" db="EMBL/GenBank/DDBJ databases">
        <title>The metagenome of a microbial culture collection derived from dairy environment covers the genomic content of the human microbiome.</title>
        <authorList>
            <person name="Roder T."/>
            <person name="Wuthrich D."/>
            <person name="Sattari Z."/>
            <person name="Von Ah U."/>
            <person name="Bar C."/>
            <person name="Ronchi F."/>
            <person name="Macpherson A.J."/>
            <person name="Ganal-Vonarburg S.C."/>
            <person name="Bruggmann R."/>
            <person name="Vergeres G."/>
        </authorList>
    </citation>
    <scope>NUCLEOTIDE SEQUENCE [LARGE SCALE GENOMIC DNA]</scope>
    <source>
        <strain evidence="17 19">FAM 18815</strain>
    </source>
</reference>
<dbReference type="Pfam" id="PF00430">
    <property type="entry name" value="ATP-synt_B"/>
    <property type="match status" value="1"/>
</dbReference>
<evidence type="ECO:0000313" key="18">
    <source>
        <dbReference type="Proteomes" id="UP000051859"/>
    </source>
</evidence>
<proteinExistence type="inferred from homology"/>
<dbReference type="GO" id="GO:0045259">
    <property type="term" value="C:proton-transporting ATP synthase complex"/>
    <property type="evidence" value="ECO:0007669"/>
    <property type="project" value="UniProtKB-KW"/>
</dbReference>
<evidence type="ECO:0000256" key="8">
    <source>
        <dbReference type="ARBA" id="ARBA00023065"/>
    </source>
</evidence>
<evidence type="ECO:0000313" key="17">
    <source>
        <dbReference type="EMBL" id="TLQ05348.1"/>
    </source>
</evidence>
<feature type="compositionally biased region" description="Basic and acidic residues" evidence="15">
    <location>
        <begin position="57"/>
        <end position="85"/>
    </location>
</feature>
<evidence type="ECO:0000256" key="9">
    <source>
        <dbReference type="ARBA" id="ARBA00023136"/>
    </source>
</evidence>
<reference evidence="16 18" key="1">
    <citation type="journal article" date="2015" name="Genome Announc.">
        <title>Expanding the biotechnology potential of lactobacilli through comparative genomics of 213 strains and associated genera.</title>
        <authorList>
            <person name="Sun Z."/>
            <person name="Harris H.M."/>
            <person name="McCann A."/>
            <person name="Guo C."/>
            <person name="Argimon S."/>
            <person name="Zhang W."/>
            <person name="Yang X."/>
            <person name="Jeffery I.B."/>
            <person name="Cooney J.C."/>
            <person name="Kagawa T.F."/>
            <person name="Liu W."/>
            <person name="Song Y."/>
            <person name="Salvetti E."/>
            <person name="Wrobel A."/>
            <person name="Rasinkangas P."/>
            <person name="Parkhill J."/>
            <person name="Rea M.C."/>
            <person name="O'Sullivan O."/>
            <person name="Ritari J."/>
            <person name="Douillard F.P."/>
            <person name="Paul Ross R."/>
            <person name="Yang R."/>
            <person name="Briner A.E."/>
            <person name="Felis G.E."/>
            <person name="de Vos W.M."/>
            <person name="Barrangou R."/>
            <person name="Klaenhammer T.R."/>
            <person name="Caufield P.W."/>
            <person name="Cui Y."/>
            <person name="Zhang H."/>
            <person name="O'Toole P.W."/>
        </authorList>
    </citation>
    <scope>NUCLEOTIDE SEQUENCE [LARGE SCALE GENOMIC DNA]</scope>
    <source>
        <strain evidence="16 18">DSM 18001</strain>
    </source>
</reference>
<evidence type="ECO:0000313" key="16">
    <source>
        <dbReference type="EMBL" id="KRN94302.1"/>
    </source>
</evidence>
<dbReference type="HAMAP" id="MF_01398">
    <property type="entry name" value="ATP_synth_b_bprime"/>
    <property type="match status" value="1"/>
</dbReference>
<protein>
    <recommendedName>
        <fullName evidence="13">ATP synthase subunit b</fullName>
    </recommendedName>
    <alternativeName>
        <fullName evidence="13">ATP synthase F(0) sector subunit b</fullName>
    </alternativeName>
    <alternativeName>
        <fullName evidence="13">ATPase subunit I</fullName>
    </alternativeName>
    <alternativeName>
        <fullName evidence="13">F-type ATPase subunit b</fullName>
        <shortName evidence="13">F-ATPase subunit b</shortName>
    </alternativeName>
</protein>
<comment type="similarity">
    <text evidence="1 13 14">Belongs to the ATPase B chain family.</text>
</comment>
<evidence type="ECO:0000256" key="12">
    <source>
        <dbReference type="ARBA" id="ARBA00037847"/>
    </source>
</evidence>
<accession>A0A0R2KY26</accession>
<evidence type="ECO:0000256" key="2">
    <source>
        <dbReference type="ARBA" id="ARBA00022448"/>
    </source>
</evidence>
<dbReference type="InterPro" id="IPR028987">
    <property type="entry name" value="ATP_synth_B-like_membr_sf"/>
</dbReference>
<evidence type="ECO:0000256" key="5">
    <source>
        <dbReference type="ARBA" id="ARBA00022692"/>
    </source>
</evidence>
<dbReference type="Gene3D" id="6.10.250.1580">
    <property type="match status" value="1"/>
</dbReference>
<keyword evidence="8 13" id="KW-0406">Ion transport</keyword>
<dbReference type="SUPFAM" id="SSF81573">
    <property type="entry name" value="F1F0 ATP synthase subunit B, membrane domain"/>
    <property type="match status" value="1"/>
</dbReference>
<keyword evidence="6 13" id="KW-0375">Hydrogen ion transport</keyword>
<evidence type="ECO:0000313" key="19">
    <source>
        <dbReference type="Proteomes" id="UP000305541"/>
    </source>
</evidence>
<dbReference type="GO" id="GO:0005886">
    <property type="term" value="C:plasma membrane"/>
    <property type="evidence" value="ECO:0007669"/>
    <property type="project" value="UniProtKB-SubCell"/>
</dbReference>
<evidence type="ECO:0000256" key="6">
    <source>
        <dbReference type="ARBA" id="ARBA00022781"/>
    </source>
</evidence>
<dbReference type="PANTHER" id="PTHR33445">
    <property type="entry name" value="ATP SYNTHASE SUBUNIT B', CHLOROPLASTIC"/>
    <property type="match status" value="1"/>
</dbReference>
<evidence type="ECO:0000256" key="1">
    <source>
        <dbReference type="ARBA" id="ARBA00005513"/>
    </source>
</evidence>
<keyword evidence="4 13" id="KW-0138">CF(0)</keyword>
<organism evidence="16 18">
    <name type="scientific">Pediococcus stilesii</name>
    <dbReference type="NCBI Taxonomy" id="331679"/>
    <lineage>
        <taxon>Bacteria</taxon>
        <taxon>Bacillati</taxon>
        <taxon>Bacillota</taxon>
        <taxon>Bacilli</taxon>
        <taxon>Lactobacillales</taxon>
        <taxon>Lactobacillaceae</taxon>
        <taxon>Pediococcus</taxon>
    </lineage>
</organism>
<comment type="caution">
    <text evidence="16">The sequence shown here is derived from an EMBL/GenBank/DDBJ whole genome shotgun (WGS) entry which is preliminary data.</text>
</comment>
<evidence type="ECO:0000256" key="7">
    <source>
        <dbReference type="ARBA" id="ARBA00022989"/>
    </source>
</evidence>
<evidence type="ECO:0000256" key="3">
    <source>
        <dbReference type="ARBA" id="ARBA00022475"/>
    </source>
</evidence>
<evidence type="ECO:0000256" key="14">
    <source>
        <dbReference type="RuleBase" id="RU003848"/>
    </source>
</evidence>
<evidence type="ECO:0000256" key="10">
    <source>
        <dbReference type="ARBA" id="ARBA00023310"/>
    </source>
</evidence>
<evidence type="ECO:0000256" key="11">
    <source>
        <dbReference type="ARBA" id="ARBA00025198"/>
    </source>
</evidence>
<feature type="region of interest" description="Disordered" evidence="15">
    <location>
        <begin position="57"/>
        <end position="93"/>
    </location>
</feature>
<comment type="subunit">
    <text evidence="13">F-type ATPases have 2 components, F(1) - the catalytic core - and F(0) - the membrane proton channel. F(1) has five subunits: alpha(3), beta(3), gamma(1), delta(1), epsilon(1). F(0) has three main subunits: a(1), b(2) and c(10-14). The alpha and beta chains form an alternating ring which encloses part of the gamma chain. F(1) is attached to F(0) by a central stalk formed by the gamma and epsilon chains, while a peripheral stalk is formed by the delta and b chains.</text>
</comment>
<evidence type="ECO:0000256" key="13">
    <source>
        <dbReference type="HAMAP-Rule" id="MF_01398"/>
    </source>
</evidence>
<dbReference type="GO" id="GO:0046961">
    <property type="term" value="F:proton-transporting ATPase activity, rotational mechanism"/>
    <property type="evidence" value="ECO:0007669"/>
    <property type="project" value="TreeGrafter"/>
</dbReference>
<dbReference type="InterPro" id="IPR002146">
    <property type="entry name" value="ATP_synth_b/b'su_bac/chlpt"/>
</dbReference>
<dbReference type="RefSeq" id="WP_057802414.1">
    <property type="nucleotide sequence ID" value="NZ_JQBX01000006.1"/>
</dbReference>
<keyword evidence="3 13" id="KW-1003">Cell membrane</keyword>
<keyword evidence="5 13" id="KW-0812">Transmembrane</keyword>
<dbReference type="Proteomes" id="UP000305541">
    <property type="component" value="Unassembled WGS sequence"/>
</dbReference>
<comment type="function">
    <text evidence="11 13">F(1)F(0) ATP synthase produces ATP from ADP in the presence of a proton or sodium gradient. F-type ATPases consist of two structural domains, F(1) containing the extramembraneous catalytic core and F(0) containing the membrane proton channel, linked together by a central stalk and a peripheral stalk. During catalysis, ATP synthesis in the catalytic domain of F(1) is coupled via a rotary mechanism of the central stalk subunits to proton translocation.</text>
</comment>
<keyword evidence="2 13" id="KW-0813">Transport</keyword>
<evidence type="ECO:0000256" key="15">
    <source>
        <dbReference type="SAM" id="MobiDB-lite"/>
    </source>
</evidence>
<keyword evidence="9 13" id="KW-0472">Membrane</keyword>
<dbReference type="EMBL" id="VBTH01000002">
    <property type="protein sequence ID" value="TLQ05348.1"/>
    <property type="molecule type" value="Genomic_DNA"/>
</dbReference>
<name>A0A0R2KY26_9LACO</name>
<dbReference type="STRING" id="331679.IV81_GL001482"/>
<feature type="transmembrane region" description="Helical" evidence="13">
    <location>
        <begin position="20"/>
        <end position="39"/>
    </location>
</feature>
<dbReference type="InterPro" id="IPR050059">
    <property type="entry name" value="ATP_synthase_B_chain"/>
</dbReference>
<keyword evidence="10 13" id="KW-0066">ATP synthesis</keyword>
<dbReference type="NCBIfam" id="TIGR01144">
    <property type="entry name" value="ATP_synt_b"/>
    <property type="match status" value="1"/>
</dbReference>
<dbReference type="EMBL" id="JQBX01000006">
    <property type="protein sequence ID" value="KRN94302.1"/>
    <property type="molecule type" value="Genomic_DNA"/>
</dbReference>
<dbReference type="CDD" id="cd06503">
    <property type="entry name" value="ATP-synt_Fo_b"/>
    <property type="match status" value="1"/>
</dbReference>
<keyword evidence="18" id="KW-1185">Reference proteome</keyword>
<dbReference type="PATRIC" id="fig|331679.3.peg.1516"/>
<dbReference type="AlphaFoldDB" id="A0A0R2KY26"/>
<dbReference type="Proteomes" id="UP000051859">
    <property type="component" value="Unassembled WGS sequence"/>
</dbReference>
<keyword evidence="7 13" id="KW-1133">Transmembrane helix</keyword>
<dbReference type="OrthoDB" id="282095at2"/>